<sequence>MHLPADLIEHALKLPSVCYDPTCKDEDVRKEVVWPYAEPLRKVVDFAGRNVGFSAALEAMLGQLRLAGAQLHFDTELIGVHRSTAGWRLQFRSGLSVEVAAAVLNVPRGVLARLDGLPQAAAGRWPAVSCVDRSFPEGLSEGRGTVKVYAIYEEAWWVTRLGLLRGTLEELQTDPPVSIHYHDGEVLCRTSADVSGAPLWKPAREAAERKFCRGVLQVFYRHSQLCPTANPGCMEYWATLPRANASEPLTVVGAESRLAEVLHNKLLAMHMPTFKKMNVSSEGIKLPTVAYSVWTRTGMLPEGDRGLQVSPEDLIFDGRLPEHCGARSVREYQDMVEGIGAWAGAAPRLHFVNNDFSAHSATSWHGPWAEMSLLGAERVLQGAFRLARPAWLNESYYQREVLGAAPRPSAAAGSLLV</sequence>
<organism evidence="2">
    <name type="scientific">Alexandrium catenella</name>
    <name type="common">Red tide dinoflagellate</name>
    <name type="synonym">Gonyaulax catenella</name>
    <dbReference type="NCBI Taxonomy" id="2925"/>
    <lineage>
        <taxon>Eukaryota</taxon>
        <taxon>Sar</taxon>
        <taxon>Alveolata</taxon>
        <taxon>Dinophyceae</taxon>
        <taxon>Gonyaulacales</taxon>
        <taxon>Pyrocystaceae</taxon>
        <taxon>Alexandrium</taxon>
    </lineage>
</organism>
<dbReference type="EMBL" id="HBGE01107727">
    <property type="protein sequence ID" value="CAD9187476.1"/>
    <property type="molecule type" value="Transcribed_RNA"/>
</dbReference>
<dbReference type="GO" id="GO:0016491">
    <property type="term" value="F:oxidoreductase activity"/>
    <property type="evidence" value="ECO:0007669"/>
    <property type="project" value="InterPro"/>
</dbReference>
<proteinExistence type="predicted"/>
<gene>
    <name evidence="2" type="ORF">ACAT0790_LOCUS64250</name>
</gene>
<reference evidence="2" key="1">
    <citation type="submission" date="2021-01" db="EMBL/GenBank/DDBJ databases">
        <authorList>
            <person name="Corre E."/>
            <person name="Pelletier E."/>
            <person name="Niang G."/>
            <person name="Scheremetjew M."/>
            <person name="Finn R."/>
            <person name="Kale V."/>
            <person name="Holt S."/>
            <person name="Cochrane G."/>
            <person name="Meng A."/>
            <person name="Brown T."/>
            <person name="Cohen L."/>
        </authorList>
    </citation>
    <scope>NUCLEOTIDE SEQUENCE</scope>
    <source>
        <strain evidence="2">OF101</strain>
    </source>
</reference>
<protein>
    <recommendedName>
        <fullName evidence="1">Amine oxidase domain-containing protein</fullName>
    </recommendedName>
</protein>
<dbReference type="InterPro" id="IPR002937">
    <property type="entry name" value="Amino_oxidase"/>
</dbReference>
<dbReference type="InterPro" id="IPR036188">
    <property type="entry name" value="FAD/NAD-bd_sf"/>
</dbReference>
<dbReference type="SUPFAM" id="SSF51905">
    <property type="entry name" value="FAD/NAD(P)-binding domain"/>
    <property type="match status" value="1"/>
</dbReference>
<accession>A0A7S1S867</accession>
<evidence type="ECO:0000313" key="2">
    <source>
        <dbReference type="EMBL" id="CAD9187476.1"/>
    </source>
</evidence>
<evidence type="ECO:0000259" key="1">
    <source>
        <dbReference type="Pfam" id="PF01593"/>
    </source>
</evidence>
<dbReference type="Pfam" id="PF01593">
    <property type="entry name" value="Amino_oxidase"/>
    <property type="match status" value="1"/>
</dbReference>
<feature type="domain" description="Amine oxidase" evidence="1">
    <location>
        <begin position="50"/>
        <end position="187"/>
    </location>
</feature>
<name>A0A7S1S867_ALECA</name>
<dbReference type="AlphaFoldDB" id="A0A7S1S867"/>